<dbReference type="OrthoDB" id="5535068at2759"/>
<evidence type="ECO:0000313" key="2">
    <source>
        <dbReference type="Proteomes" id="UP000886523"/>
    </source>
</evidence>
<dbReference type="EMBL" id="MU129058">
    <property type="protein sequence ID" value="KAF9508458.1"/>
    <property type="molecule type" value="Genomic_DNA"/>
</dbReference>
<evidence type="ECO:0000313" key="1">
    <source>
        <dbReference type="EMBL" id="KAF9508458.1"/>
    </source>
</evidence>
<protein>
    <submittedName>
        <fullName evidence="1">Uncharacterized protein</fullName>
    </submittedName>
</protein>
<gene>
    <name evidence="1" type="ORF">BS47DRAFT_1365938</name>
</gene>
<sequence length="439" mass="50081">MVIDNGNCCLRDLLGHKVNLDSHDILNLVRGFPIPQNLLIILDNIGQERVILSQPWLFSFLARIESLHGTDTNSRIWQGNDQALGQSYRYNAIMPASVPKVLSSRTTVFPKGDFNLKKLRPHVVKASRVLDQTLKAIRKALCRAYWFQDVIRDRIFELQFMPVANQSTLEYFTFICNLAVCHRLRNYKSGEIRENLRHLDAGRHECTMAEIEAREPHLHNKNGIVNLVRAEVLQYGMLSILSKDHAKTREMHIVITHLPTCGEHSTEIEYLSLFVQLKLNMASIDEPVKLFKDFLGSFILLIKFVISAAYKLVLMSSFPLMGKCNDLVETKRPDPLQDKLSMTPKDLNQKDETALAALCLPTAKLETSESPIDVPMKPLKDCTHDTTSMSIPHTEQLLRNFEDLMSICPRFRNGCDEICEVLTFDPNCAQQLGLFEDFN</sequence>
<proteinExistence type="predicted"/>
<name>A0A9P6AME0_9AGAM</name>
<reference evidence="1" key="1">
    <citation type="journal article" date="2020" name="Nat. Commun.">
        <title>Large-scale genome sequencing of mycorrhizal fungi provides insights into the early evolution of symbiotic traits.</title>
        <authorList>
            <person name="Miyauchi S."/>
            <person name="Kiss E."/>
            <person name="Kuo A."/>
            <person name="Drula E."/>
            <person name="Kohler A."/>
            <person name="Sanchez-Garcia M."/>
            <person name="Morin E."/>
            <person name="Andreopoulos B."/>
            <person name="Barry K.W."/>
            <person name="Bonito G."/>
            <person name="Buee M."/>
            <person name="Carver A."/>
            <person name="Chen C."/>
            <person name="Cichocki N."/>
            <person name="Clum A."/>
            <person name="Culley D."/>
            <person name="Crous P.W."/>
            <person name="Fauchery L."/>
            <person name="Girlanda M."/>
            <person name="Hayes R.D."/>
            <person name="Keri Z."/>
            <person name="LaButti K."/>
            <person name="Lipzen A."/>
            <person name="Lombard V."/>
            <person name="Magnuson J."/>
            <person name="Maillard F."/>
            <person name="Murat C."/>
            <person name="Nolan M."/>
            <person name="Ohm R.A."/>
            <person name="Pangilinan J."/>
            <person name="Pereira M.F."/>
            <person name="Perotto S."/>
            <person name="Peter M."/>
            <person name="Pfister S."/>
            <person name="Riley R."/>
            <person name="Sitrit Y."/>
            <person name="Stielow J.B."/>
            <person name="Szollosi G."/>
            <person name="Zifcakova L."/>
            <person name="Stursova M."/>
            <person name="Spatafora J.W."/>
            <person name="Tedersoo L."/>
            <person name="Vaario L.M."/>
            <person name="Yamada A."/>
            <person name="Yan M."/>
            <person name="Wang P."/>
            <person name="Xu J."/>
            <person name="Bruns T."/>
            <person name="Baldrian P."/>
            <person name="Vilgalys R."/>
            <person name="Dunand C."/>
            <person name="Henrissat B."/>
            <person name="Grigoriev I.V."/>
            <person name="Hibbett D."/>
            <person name="Nagy L.G."/>
            <person name="Martin F.M."/>
        </authorList>
    </citation>
    <scope>NUCLEOTIDE SEQUENCE</scope>
    <source>
        <strain evidence="1">UP504</strain>
    </source>
</reference>
<dbReference type="Proteomes" id="UP000886523">
    <property type="component" value="Unassembled WGS sequence"/>
</dbReference>
<comment type="caution">
    <text evidence="1">The sequence shown here is derived from an EMBL/GenBank/DDBJ whole genome shotgun (WGS) entry which is preliminary data.</text>
</comment>
<organism evidence="1 2">
    <name type="scientific">Hydnum rufescens UP504</name>
    <dbReference type="NCBI Taxonomy" id="1448309"/>
    <lineage>
        <taxon>Eukaryota</taxon>
        <taxon>Fungi</taxon>
        <taxon>Dikarya</taxon>
        <taxon>Basidiomycota</taxon>
        <taxon>Agaricomycotina</taxon>
        <taxon>Agaricomycetes</taxon>
        <taxon>Cantharellales</taxon>
        <taxon>Hydnaceae</taxon>
        <taxon>Hydnum</taxon>
    </lineage>
</organism>
<keyword evidence="2" id="KW-1185">Reference proteome</keyword>
<accession>A0A9P6AME0</accession>
<dbReference type="AlphaFoldDB" id="A0A9P6AME0"/>